<keyword evidence="1" id="KW-0677">Repeat</keyword>
<dbReference type="Pfam" id="PF01436">
    <property type="entry name" value="NHL"/>
    <property type="match status" value="1"/>
</dbReference>
<evidence type="ECO:0008006" key="4">
    <source>
        <dbReference type="Google" id="ProtNLM"/>
    </source>
</evidence>
<dbReference type="InterPro" id="IPR001258">
    <property type="entry name" value="NHL_repeat"/>
</dbReference>
<feature type="compositionally biased region" description="Basic and acidic residues" evidence="2">
    <location>
        <begin position="402"/>
        <end position="420"/>
    </location>
</feature>
<evidence type="ECO:0000313" key="3">
    <source>
        <dbReference type="EMBL" id="KAL0459309.1"/>
    </source>
</evidence>
<accession>A0AAW2XZ38</accession>
<protein>
    <recommendedName>
        <fullName evidence="4">NHL domain-containing protein</fullName>
    </recommendedName>
</protein>
<evidence type="ECO:0000256" key="2">
    <source>
        <dbReference type="SAM" id="MobiDB-lite"/>
    </source>
</evidence>
<dbReference type="AlphaFoldDB" id="A0AAW2XZ38"/>
<dbReference type="EMBL" id="JACGWN010000002">
    <property type="protein sequence ID" value="KAL0459309.1"/>
    <property type="molecule type" value="Genomic_DNA"/>
</dbReference>
<proteinExistence type="predicted"/>
<reference evidence="3" key="1">
    <citation type="submission" date="2020-06" db="EMBL/GenBank/DDBJ databases">
        <authorList>
            <person name="Li T."/>
            <person name="Hu X."/>
            <person name="Zhang T."/>
            <person name="Song X."/>
            <person name="Zhang H."/>
            <person name="Dai N."/>
            <person name="Sheng W."/>
            <person name="Hou X."/>
            <person name="Wei L."/>
        </authorList>
    </citation>
    <scope>NUCLEOTIDE SEQUENCE</scope>
    <source>
        <strain evidence="3">KEN1</strain>
        <tissue evidence="3">Leaf</tissue>
    </source>
</reference>
<dbReference type="PANTHER" id="PTHR46388:SF3">
    <property type="entry name" value="DUF1618 DOMAIN-CONTAINING PROTEIN"/>
    <property type="match status" value="1"/>
</dbReference>
<organism evidence="3">
    <name type="scientific">Sesamum latifolium</name>
    <dbReference type="NCBI Taxonomy" id="2727402"/>
    <lineage>
        <taxon>Eukaryota</taxon>
        <taxon>Viridiplantae</taxon>
        <taxon>Streptophyta</taxon>
        <taxon>Embryophyta</taxon>
        <taxon>Tracheophyta</taxon>
        <taxon>Spermatophyta</taxon>
        <taxon>Magnoliopsida</taxon>
        <taxon>eudicotyledons</taxon>
        <taxon>Gunneridae</taxon>
        <taxon>Pentapetalae</taxon>
        <taxon>asterids</taxon>
        <taxon>lamiids</taxon>
        <taxon>Lamiales</taxon>
        <taxon>Pedaliaceae</taxon>
        <taxon>Sesamum</taxon>
    </lineage>
</organism>
<sequence length="561" mass="63030">MANVSCYVISKGFQTPIVCPGEDVDLKVLDQAIHDLNAENGKGSNVEDMKSTWVKPVEVVKEPDICSASRNLLFSFPGCISVDESGNHLFLSDVNHHRIIVFNSNGEILDAIGSSPGFEDGEFEIAKLMRPAASFYHASEDCIYFVDSENHAIRRADMGRRIVETVFPVTDGSKKNKGLWKWILDKIWMKRNIKAKSEEFNSDSFLFPWHILRSSNNDVFVLNQSLGTLWIIDLESGSMREVMIMEKCIPLRQLPAVWLQQQVDTTCPFEGIPYAGLMSSVATCQDHVVFCDIVGQTVVKLSKESGSATSFQFSNFGILGLPYWLASSLSKYMLLMINQETLIIHNVFVYCQWNNQEGCIWRQARGAAAEVSGVGNKAASSEKVGVSQQWYDEIDNLSFSKPPEDSIKQEDSRHPGEEVQDGRVRIGCTINTSPGTSEVIVYAALYLRLKKSSNPHLDTRESKAARIAEILEPKRKQKKDLLVKLMMMSERDLEELVFMRPLNVRLKFNCCDHPKADNTKGVILTDSSVKVHVTLLDQLEVMELGYRVLLTVFIIQLSLAI</sequence>
<gene>
    <name evidence="3" type="ORF">Slati_0558100</name>
</gene>
<evidence type="ECO:0000256" key="1">
    <source>
        <dbReference type="ARBA" id="ARBA00022737"/>
    </source>
</evidence>
<dbReference type="Gene3D" id="2.120.10.30">
    <property type="entry name" value="TolB, C-terminal domain"/>
    <property type="match status" value="1"/>
</dbReference>
<dbReference type="PANTHER" id="PTHR46388">
    <property type="entry name" value="NHL REPEAT-CONTAINING PROTEIN 2"/>
    <property type="match status" value="1"/>
</dbReference>
<reference evidence="3" key="2">
    <citation type="journal article" date="2024" name="Plant">
        <title>Genomic evolution and insights into agronomic trait innovations of Sesamum species.</title>
        <authorList>
            <person name="Miao H."/>
            <person name="Wang L."/>
            <person name="Qu L."/>
            <person name="Liu H."/>
            <person name="Sun Y."/>
            <person name="Le M."/>
            <person name="Wang Q."/>
            <person name="Wei S."/>
            <person name="Zheng Y."/>
            <person name="Lin W."/>
            <person name="Duan Y."/>
            <person name="Cao H."/>
            <person name="Xiong S."/>
            <person name="Wang X."/>
            <person name="Wei L."/>
            <person name="Li C."/>
            <person name="Ma Q."/>
            <person name="Ju M."/>
            <person name="Zhao R."/>
            <person name="Li G."/>
            <person name="Mu C."/>
            <person name="Tian Q."/>
            <person name="Mei H."/>
            <person name="Zhang T."/>
            <person name="Gao T."/>
            <person name="Zhang H."/>
        </authorList>
    </citation>
    <scope>NUCLEOTIDE SEQUENCE</scope>
    <source>
        <strain evidence="3">KEN1</strain>
    </source>
</reference>
<feature type="region of interest" description="Disordered" evidence="2">
    <location>
        <begin position="396"/>
        <end position="420"/>
    </location>
</feature>
<name>A0AAW2XZ38_9LAMI</name>
<dbReference type="SUPFAM" id="SSF63825">
    <property type="entry name" value="YWTD domain"/>
    <property type="match status" value="1"/>
</dbReference>
<dbReference type="InterPro" id="IPR011042">
    <property type="entry name" value="6-blade_b-propeller_TolB-like"/>
</dbReference>
<comment type="caution">
    <text evidence="3">The sequence shown here is derived from an EMBL/GenBank/DDBJ whole genome shotgun (WGS) entry which is preliminary data.</text>
</comment>